<gene>
    <name evidence="1" type="ORF">HCG48_11415</name>
</gene>
<sequence length="193" mass="21588">MNANNSKSISAIAPTVMETKRVIPVQLLSASPGRIRLRVESFYRNRDTLEAIATRLRAGLAVDRLRSNMQTGSLTIFYPSESLSVAEAIVRLEDLGFPCITPPRHPPGDRSQAADEIVDVMTVFNSKVKQMSEGTVDLRFLVPLSFTLLALRQLTLKGWQLDVIPWYVLAWYGFDSFIKLHYSNGGSTLRESD</sequence>
<name>A0A6H1TY12_9CYAN</name>
<dbReference type="KEGG" id="oxy:HCG48_11415"/>
<dbReference type="EMBL" id="CP051167">
    <property type="protein sequence ID" value="QIZ71106.1"/>
    <property type="molecule type" value="Genomic_DNA"/>
</dbReference>
<accession>A0A6H1TY12</accession>
<evidence type="ECO:0000313" key="1">
    <source>
        <dbReference type="EMBL" id="QIZ71106.1"/>
    </source>
</evidence>
<dbReference type="RefSeq" id="WP_168569261.1">
    <property type="nucleotide sequence ID" value="NZ_CP051167.1"/>
</dbReference>
<dbReference type="AlphaFoldDB" id="A0A6H1TY12"/>
<dbReference type="Proteomes" id="UP000500857">
    <property type="component" value="Chromosome"/>
</dbReference>
<proteinExistence type="predicted"/>
<protein>
    <recommendedName>
        <fullName evidence="3">HMA domain-containing protein</fullName>
    </recommendedName>
</protein>
<evidence type="ECO:0008006" key="3">
    <source>
        <dbReference type="Google" id="ProtNLM"/>
    </source>
</evidence>
<organism evidence="1 2">
    <name type="scientific">Oxynema aestuarii AP17</name>
    <dbReference type="NCBI Taxonomy" id="2064643"/>
    <lineage>
        <taxon>Bacteria</taxon>
        <taxon>Bacillati</taxon>
        <taxon>Cyanobacteriota</taxon>
        <taxon>Cyanophyceae</taxon>
        <taxon>Oscillatoriophycideae</taxon>
        <taxon>Oscillatoriales</taxon>
        <taxon>Oscillatoriaceae</taxon>
        <taxon>Oxynema</taxon>
        <taxon>Oxynema aestuarii</taxon>
    </lineage>
</organism>
<dbReference type="Pfam" id="PF19991">
    <property type="entry name" value="HMA_2"/>
    <property type="match status" value="1"/>
</dbReference>
<keyword evidence="2" id="KW-1185">Reference proteome</keyword>
<reference evidence="1 2" key="1">
    <citation type="submission" date="2020-04" db="EMBL/GenBank/DDBJ databases">
        <authorList>
            <person name="Basu S."/>
            <person name="Maruthanayagam V."/>
            <person name="Chakraborty S."/>
            <person name="Pramanik A."/>
            <person name="Mukherjee J."/>
            <person name="Brink B."/>
        </authorList>
    </citation>
    <scope>NUCLEOTIDE SEQUENCE [LARGE SCALE GENOMIC DNA]</scope>
    <source>
        <strain evidence="1 2">AP17</strain>
    </source>
</reference>
<evidence type="ECO:0000313" key="2">
    <source>
        <dbReference type="Proteomes" id="UP000500857"/>
    </source>
</evidence>